<dbReference type="InterPro" id="IPR013783">
    <property type="entry name" value="Ig-like_fold"/>
</dbReference>
<keyword evidence="1" id="KW-0472">Membrane</keyword>
<dbReference type="Proteomes" id="UP000515129">
    <property type="component" value="Chromosome 48"/>
</dbReference>
<keyword evidence="1" id="KW-1133">Transmembrane helix</keyword>
<protein>
    <submittedName>
        <fullName evidence="4">Uncharacterized protein LOC113065813</fullName>
    </submittedName>
</protein>
<evidence type="ECO:0000256" key="2">
    <source>
        <dbReference type="SAM" id="SignalP"/>
    </source>
</evidence>
<organism evidence="3 4">
    <name type="scientific">Carassius auratus</name>
    <name type="common">Goldfish</name>
    <dbReference type="NCBI Taxonomy" id="7957"/>
    <lineage>
        <taxon>Eukaryota</taxon>
        <taxon>Metazoa</taxon>
        <taxon>Chordata</taxon>
        <taxon>Craniata</taxon>
        <taxon>Vertebrata</taxon>
        <taxon>Euteleostomi</taxon>
        <taxon>Actinopterygii</taxon>
        <taxon>Neopterygii</taxon>
        <taxon>Teleostei</taxon>
        <taxon>Ostariophysi</taxon>
        <taxon>Cypriniformes</taxon>
        <taxon>Cyprinidae</taxon>
        <taxon>Cyprininae</taxon>
        <taxon>Carassius</taxon>
    </lineage>
</organism>
<feature type="transmembrane region" description="Helical" evidence="1">
    <location>
        <begin position="167"/>
        <end position="187"/>
    </location>
</feature>
<dbReference type="SUPFAM" id="SSF48726">
    <property type="entry name" value="Immunoglobulin"/>
    <property type="match status" value="1"/>
</dbReference>
<dbReference type="AlphaFoldDB" id="A0A6P6MB54"/>
<dbReference type="PANTHER" id="PTHR21063:SF4">
    <property type="entry name" value="CD48 ANTIGEN-RELATED"/>
    <property type="match status" value="1"/>
</dbReference>
<reference evidence="4" key="1">
    <citation type="submission" date="2025-08" db="UniProtKB">
        <authorList>
            <consortium name="RefSeq"/>
        </authorList>
    </citation>
    <scope>IDENTIFICATION</scope>
    <source>
        <strain evidence="4">Wakin</strain>
        <tissue evidence="4">Muscle</tissue>
    </source>
</reference>
<name>A0A6P6MB54_CARAU</name>
<accession>A0A6P6MB54</accession>
<dbReference type="RefSeq" id="XP_026093126.1">
    <property type="nucleotide sequence ID" value="XM_026237341.1"/>
</dbReference>
<evidence type="ECO:0000313" key="4">
    <source>
        <dbReference type="RefSeq" id="XP_026093126.1"/>
    </source>
</evidence>
<keyword evidence="2" id="KW-0732">Signal</keyword>
<feature type="signal peptide" evidence="2">
    <location>
        <begin position="1"/>
        <end position="31"/>
    </location>
</feature>
<proteinExistence type="predicted"/>
<dbReference type="Gene3D" id="2.60.40.10">
    <property type="entry name" value="Immunoglobulins"/>
    <property type="match status" value="1"/>
</dbReference>
<keyword evidence="3" id="KW-1185">Reference proteome</keyword>
<feature type="chain" id="PRO_5028274135" evidence="2">
    <location>
        <begin position="32"/>
        <end position="215"/>
    </location>
</feature>
<dbReference type="PANTHER" id="PTHR21063">
    <property type="entry name" value="LFA-3"/>
    <property type="match status" value="1"/>
</dbReference>
<dbReference type="KEGG" id="caua:113065813"/>
<keyword evidence="1" id="KW-0812">Transmembrane</keyword>
<sequence>MKTRFYSVNMRLLSYKMFLLVFLCWIGIAAAGVDEDEIESRAVFEGGNLTISFHIEERGDPQVLVTHLRGSSREPIAQMICHNRDCDRKCWRSGDSLTSDGQNITLILMNLSYNQTGLYKVLQLSNGHQEIKIYNITVYQPPLRSISPEQAASAVYSSSSVTAGVSAAAAGLALLLIICAVIGVMYWKHRKAVHQEIHTEASRWHRSLSDHGSSL</sequence>
<gene>
    <name evidence="4" type="primary">LOC113065813</name>
</gene>
<evidence type="ECO:0000313" key="3">
    <source>
        <dbReference type="Proteomes" id="UP000515129"/>
    </source>
</evidence>
<dbReference type="OrthoDB" id="8923484at2759"/>
<dbReference type="GeneID" id="113065813"/>
<evidence type="ECO:0000256" key="1">
    <source>
        <dbReference type="SAM" id="Phobius"/>
    </source>
</evidence>
<dbReference type="InterPro" id="IPR036179">
    <property type="entry name" value="Ig-like_dom_sf"/>
</dbReference>